<dbReference type="InterPro" id="IPR014944">
    <property type="entry name" value="Toxin_SymE-like"/>
</dbReference>
<accession>A0A068R5M5</accession>
<proteinExistence type="predicted"/>
<keyword evidence="3" id="KW-1185">Reference proteome</keyword>
<dbReference type="GO" id="GO:0016070">
    <property type="term" value="P:RNA metabolic process"/>
    <property type="evidence" value="ECO:0007669"/>
    <property type="project" value="InterPro"/>
</dbReference>
<dbReference type="Pfam" id="PF08845">
    <property type="entry name" value="SymE_toxin"/>
    <property type="match status" value="1"/>
</dbReference>
<organism evidence="2 3">
    <name type="scientific">Xenorhabdus poinarii G6</name>
    <dbReference type="NCBI Taxonomy" id="1354304"/>
    <lineage>
        <taxon>Bacteria</taxon>
        <taxon>Pseudomonadati</taxon>
        <taxon>Pseudomonadota</taxon>
        <taxon>Gammaproteobacteria</taxon>
        <taxon>Enterobacterales</taxon>
        <taxon>Morganellaceae</taxon>
        <taxon>Xenorhabdus</taxon>
    </lineage>
</organism>
<dbReference type="HOGENOM" id="CLU_151239_5_2_6"/>
<protein>
    <recommendedName>
        <fullName evidence="1">Toxin SymE-like domain-containing protein</fullName>
    </recommendedName>
</protein>
<name>A0A068R5M5_9GAMM</name>
<dbReference type="KEGG" id="xpo:XPG1_2632"/>
<reference evidence="2 3" key="1">
    <citation type="submission" date="2013-07" db="EMBL/GenBank/DDBJ databases">
        <authorList>
            <person name="Genoscope - CEA"/>
        </authorList>
    </citation>
    <scope>NUCLEOTIDE SEQUENCE [LARGE SCALE GENOMIC DNA]</scope>
    <source>
        <strain evidence="2 3">G6</strain>
    </source>
</reference>
<evidence type="ECO:0000313" key="3">
    <source>
        <dbReference type="Proteomes" id="UP000032735"/>
    </source>
</evidence>
<dbReference type="EMBL" id="FO704551">
    <property type="protein sequence ID" value="CDG22284.1"/>
    <property type="molecule type" value="Genomic_DNA"/>
</dbReference>
<dbReference type="OrthoDB" id="6053337at2"/>
<sequence>MLSGTKTHAKAGTAVKKAAKTERYYTVGYVPQCGRPNPAPAITLKGRWLEELGFLTNHPVTVTAERGRLVIQAEIGV</sequence>
<dbReference type="GO" id="GO:0003723">
    <property type="term" value="F:RNA binding"/>
    <property type="evidence" value="ECO:0007669"/>
    <property type="project" value="InterPro"/>
</dbReference>
<evidence type="ECO:0000259" key="1">
    <source>
        <dbReference type="Pfam" id="PF08845"/>
    </source>
</evidence>
<dbReference type="GO" id="GO:0005737">
    <property type="term" value="C:cytoplasm"/>
    <property type="evidence" value="ECO:0007669"/>
    <property type="project" value="InterPro"/>
</dbReference>
<evidence type="ECO:0000313" key="2">
    <source>
        <dbReference type="EMBL" id="CDG22284.1"/>
    </source>
</evidence>
<dbReference type="GO" id="GO:0016788">
    <property type="term" value="F:hydrolase activity, acting on ester bonds"/>
    <property type="evidence" value="ECO:0007669"/>
    <property type="project" value="InterPro"/>
</dbReference>
<gene>
    <name evidence="2" type="ORF">XPG1_2632</name>
</gene>
<feature type="domain" description="Toxin SymE-like" evidence="1">
    <location>
        <begin position="22"/>
        <end position="73"/>
    </location>
</feature>
<dbReference type="Proteomes" id="UP000032735">
    <property type="component" value="Chromosome"/>
</dbReference>
<dbReference type="AlphaFoldDB" id="A0A068R5M5"/>